<evidence type="ECO:0000313" key="20">
    <source>
        <dbReference type="EMBL" id="RNL21357.1"/>
    </source>
</evidence>
<evidence type="ECO:0000256" key="13">
    <source>
        <dbReference type="ARBA" id="ARBA00066827"/>
    </source>
</evidence>
<dbReference type="GO" id="GO:0052837">
    <property type="term" value="P:thiazole biosynthetic process"/>
    <property type="evidence" value="ECO:0007669"/>
    <property type="project" value="TreeGrafter"/>
</dbReference>
<dbReference type="InterPro" id="IPR014729">
    <property type="entry name" value="Rossmann-like_a/b/a_fold"/>
</dbReference>
<dbReference type="CDD" id="cd01712">
    <property type="entry name" value="PPase_ThiI"/>
    <property type="match status" value="1"/>
</dbReference>
<dbReference type="SUPFAM" id="SSF143437">
    <property type="entry name" value="THUMP domain-like"/>
    <property type="match status" value="1"/>
</dbReference>
<comment type="caution">
    <text evidence="20">The sequence shown here is derived from an EMBL/GenBank/DDBJ whole genome shotgun (WGS) entry which is preliminary data.</text>
</comment>
<dbReference type="HAMAP" id="MF_00021">
    <property type="entry name" value="ThiI"/>
    <property type="match status" value="1"/>
</dbReference>
<dbReference type="GO" id="GO:0009228">
    <property type="term" value="P:thiamine biosynthetic process"/>
    <property type="evidence" value="ECO:0007669"/>
    <property type="project" value="UniProtKB-KW"/>
</dbReference>
<feature type="binding site" evidence="18">
    <location>
        <position position="292"/>
    </location>
    <ligand>
        <name>ATP</name>
        <dbReference type="ChEBI" id="CHEBI:30616"/>
    </ligand>
</feature>
<keyword evidence="3 18" id="KW-0820">tRNA-binding</keyword>
<evidence type="ECO:0000256" key="2">
    <source>
        <dbReference type="ARBA" id="ARBA00022490"/>
    </source>
</evidence>
<dbReference type="InterPro" id="IPR050102">
    <property type="entry name" value="tRNA_sulfurtransferase_ThiI"/>
</dbReference>
<comment type="catalytic activity">
    <reaction evidence="9 18">
        <text>[ThiI sulfur-carrier protein]-S-sulfanyl-L-cysteine + a uridine in tRNA + 2 reduced [2Fe-2S]-[ferredoxin] + ATP + H(+) = [ThiI sulfur-carrier protein]-L-cysteine + a 4-thiouridine in tRNA + 2 oxidized [2Fe-2S]-[ferredoxin] + AMP + diphosphate</text>
        <dbReference type="Rhea" id="RHEA:24176"/>
        <dbReference type="Rhea" id="RHEA-COMP:10000"/>
        <dbReference type="Rhea" id="RHEA-COMP:10001"/>
        <dbReference type="Rhea" id="RHEA-COMP:13337"/>
        <dbReference type="Rhea" id="RHEA-COMP:13338"/>
        <dbReference type="Rhea" id="RHEA-COMP:13339"/>
        <dbReference type="Rhea" id="RHEA-COMP:13340"/>
        <dbReference type="ChEBI" id="CHEBI:15378"/>
        <dbReference type="ChEBI" id="CHEBI:29950"/>
        <dbReference type="ChEBI" id="CHEBI:30616"/>
        <dbReference type="ChEBI" id="CHEBI:33019"/>
        <dbReference type="ChEBI" id="CHEBI:33737"/>
        <dbReference type="ChEBI" id="CHEBI:33738"/>
        <dbReference type="ChEBI" id="CHEBI:61963"/>
        <dbReference type="ChEBI" id="CHEBI:65315"/>
        <dbReference type="ChEBI" id="CHEBI:136798"/>
        <dbReference type="ChEBI" id="CHEBI:456215"/>
        <dbReference type="EC" id="2.8.1.4"/>
    </reaction>
</comment>
<evidence type="ECO:0000256" key="18">
    <source>
        <dbReference type="HAMAP-Rule" id="MF_00021"/>
    </source>
</evidence>
<keyword evidence="2 18" id="KW-0963">Cytoplasm</keyword>
<dbReference type="PROSITE" id="PS51165">
    <property type="entry name" value="THUMP"/>
    <property type="match status" value="1"/>
</dbReference>
<dbReference type="Pfam" id="PF22025">
    <property type="entry name" value="ThiI_fer"/>
    <property type="match status" value="1"/>
</dbReference>
<gene>
    <name evidence="18" type="primary">thiI</name>
    <name evidence="20" type="ORF">DMP07_00440</name>
</gene>
<dbReference type="FunFam" id="3.40.50.620:FF:000053">
    <property type="entry name" value="Probable tRNA sulfurtransferase"/>
    <property type="match status" value="1"/>
</dbReference>
<evidence type="ECO:0000256" key="10">
    <source>
        <dbReference type="ARBA" id="ARBA00052330"/>
    </source>
</evidence>
<feature type="domain" description="THUMP" evidence="19">
    <location>
        <begin position="66"/>
        <end position="170"/>
    </location>
</feature>
<dbReference type="UniPathway" id="UPA00060"/>
<dbReference type="InterPro" id="IPR049961">
    <property type="entry name" value="ThiI_N"/>
</dbReference>
<dbReference type="OrthoDB" id="9773948at2"/>
<evidence type="ECO:0000256" key="6">
    <source>
        <dbReference type="ARBA" id="ARBA00022840"/>
    </source>
</evidence>
<evidence type="ECO:0000256" key="5">
    <source>
        <dbReference type="ARBA" id="ARBA00022741"/>
    </source>
</evidence>
<evidence type="ECO:0000256" key="11">
    <source>
        <dbReference type="ARBA" id="ARBA00058382"/>
    </source>
</evidence>
<evidence type="ECO:0000256" key="14">
    <source>
        <dbReference type="ARBA" id="ARBA00071867"/>
    </source>
</evidence>
<dbReference type="Gene3D" id="3.30.2130.30">
    <property type="match status" value="1"/>
</dbReference>
<dbReference type="InterPro" id="IPR004114">
    <property type="entry name" value="THUMP_dom"/>
</dbReference>
<dbReference type="InterPro" id="IPR049962">
    <property type="entry name" value="THUMP_ThiI"/>
</dbReference>
<protein>
    <recommendedName>
        <fullName evidence="14 18">Probable tRNA sulfurtransferase</fullName>
        <ecNumber evidence="13 18">2.8.1.4</ecNumber>
    </recommendedName>
    <alternativeName>
        <fullName evidence="15 18">Sulfur carrier protein ThiS sulfurtransferase</fullName>
    </alternativeName>
    <alternativeName>
        <fullName evidence="16 18">Thiamine biosynthesis protein ThiI</fullName>
    </alternativeName>
    <alternativeName>
        <fullName evidence="17 18">tRNA 4-thiouridine synthase</fullName>
    </alternativeName>
</protein>
<dbReference type="SUPFAM" id="SSF52402">
    <property type="entry name" value="Adenine nucleotide alpha hydrolases-like"/>
    <property type="match status" value="1"/>
</dbReference>
<evidence type="ECO:0000256" key="9">
    <source>
        <dbReference type="ARBA" id="ARBA00050570"/>
    </source>
</evidence>
<dbReference type="SMART" id="SM00981">
    <property type="entry name" value="THUMP"/>
    <property type="match status" value="1"/>
</dbReference>
<dbReference type="GO" id="GO:0000049">
    <property type="term" value="F:tRNA binding"/>
    <property type="evidence" value="ECO:0007669"/>
    <property type="project" value="UniProtKB-UniRule"/>
</dbReference>
<dbReference type="Pfam" id="PF02926">
    <property type="entry name" value="THUMP"/>
    <property type="match status" value="1"/>
</dbReference>
<dbReference type="AlphaFoldDB" id="A0A3N0AGS8"/>
<evidence type="ECO:0000256" key="12">
    <source>
        <dbReference type="ARBA" id="ARBA00061472"/>
    </source>
</evidence>
<name>A0A3N0AGS8_9ACTN</name>
<evidence type="ECO:0000256" key="15">
    <source>
        <dbReference type="ARBA" id="ARBA00075337"/>
    </source>
</evidence>
<sequence length="420" mass="46234">MPQFQRISLVHYHELGLKGHNRAAFEKRLMYNIRTLLEDAPVEKVTRISGRVLVMYLPDADTDAVSETADLLARVPGVARVSCGFVCERDLDTMYAAADKALREAGAFSTWKVVARRSHTDFPVDSMEMNQLVGAYLCERHPDKPVRMKHPDVEVHVEVVQGHAYIYAQSIPGVGGLPVGTAGKVVCLLSSGIDSPVAMWRMARRGATCIGVHFSGRPQTASTSEYLVDDIAHVLERFGGIARVYVVPFGDYQRDIAGMVPPALRIIIYRRLMMRIAERIARKEGAKALVTGESLGQVASQTLDNLAATNAAVDMQIFRPLIGSDKLEIIADAQKLGTFEISSVQAPDCCTLFMPRSPETHAKIADVEAAEENLPWKEWVDEIMDRLELHEYRCPSSYKSAKPAQVAPSAAQVGELSSLS</sequence>
<dbReference type="EMBL" id="QICB01000001">
    <property type="protein sequence ID" value="RNL21357.1"/>
    <property type="molecule type" value="Genomic_DNA"/>
</dbReference>
<dbReference type="GO" id="GO:0140741">
    <property type="term" value="F:tRNA-uracil-4 sulfurtransferase activity"/>
    <property type="evidence" value="ECO:0007669"/>
    <property type="project" value="UniProtKB-EC"/>
</dbReference>
<dbReference type="PANTHER" id="PTHR43209:SF1">
    <property type="entry name" value="TRNA SULFURTRANSFERASE"/>
    <property type="match status" value="1"/>
</dbReference>
<reference evidence="21" key="1">
    <citation type="submission" date="2018-05" db="EMBL/GenBank/DDBJ databases">
        <title>Genome Sequencing of selected type strains of the family Eggerthellaceae.</title>
        <authorList>
            <person name="Danylec N."/>
            <person name="Stoll D.A."/>
            <person name="Doetsch A."/>
            <person name="Huch M."/>
        </authorList>
    </citation>
    <scope>NUCLEOTIDE SEQUENCE [LARGE SCALE GENOMIC DNA]</scope>
    <source>
        <strain evidence="21">DSM 17537</strain>
    </source>
</reference>
<evidence type="ECO:0000256" key="17">
    <source>
        <dbReference type="ARBA" id="ARBA00080570"/>
    </source>
</evidence>
<evidence type="ECO:0000256" key="8">
    <source>
        <dbReference type="ARBA" id="ARBA00022977"/>
    </source>
</evidence>
<evidence type="ECO:0000256" key="3">
    <source>
        <dbReference type="ARBA" id="ARBA00022555"/>
    </source>
</evidence>
<keyword evidence="6 18" id="KW-0067">ATP-binding</keyword>
<keyword evidence="21" id="KW-1185">Reference proteome</keyword>
<dbReference type="GO" id="GO:0004810">
    <property type="term" value="F:CCA tRNA nucleotidyltransferase activity"/>
    <property type="evidence" value="ECO:0007669"/>
    <property type="project" value="InterPro"/>
</dbReference>
<dbReference type="InterPro" id="IPR003720">
    <property type="entry name" value="tRNA_STrfase"/>
</dbReference>
<evidence type="ECO:0000256" key="16">
    <source>
        <dbReference type="ARBA" id="ARBA00077849"/>
    </source>
</evidence>
<dbReference type="PANTHER" id="PTHR43209">
    <property type="entry name" value="TRNA SULFURTRANSFERASE"/>
    <property type="match status" value="1"/>
</dbReference>
<dbReference type="NCBIfam" id="TIGR00342">
    <property type="entry name" value="tRNA uracil 4-sulfurtransferase ThiI"/>
    <property type="match status" value="1"/>
</dbReference>
<dbReference type="GO" id="GO:0009229">
    <property type="term" value="P:thiamine diphosphate biosynthetic process"/>
    <property type="evidence" value="ECO:0007669"/>
    <property type="project" value="UniProtKB-UniRule"/>
</dbReference>
<keyword evidence="4 18" id="KW-0808">Transferase</keyword>
<dbReference type="RefSeq" id="WP_123197199.1">
    <property type="nucleotide sequence ID" value="NZ_QICB01000001.1"/>
</dbReference>
<comment type="similarity">
    <text evidence="12 18">Belongs to the ThiI family.</text>
</comment>
<keyword evidence="5 18" id="KW-0547">Nucleotide-binding</keyword>
<evidence type="ECO:0000256" key="7">
    <source>
        <dbReference type="ARBA" id="ARBA00022884"/>
    </source>
</evidence>
<feature type="binding site" evidence="18">
    <location>
        <begin position="213"/>
        <end position="214"/>
    </location>
    <ligand>
        <name>ATP</name>
        <dbReference type="ChEBI" id="CHEBI:30616"/>
    </ligand>
</feature>
<dbReference type="Proteomes" id="UP000267368">
    <property type="component" value="Unassembled WGS sequence"/>
</dbReference>
<comment type="pathway">
    <text evidence="18">Cofactor biosynthesis; thiamine diphosphate biosynthesis.</text>
</comment>
<feature type="binding site" evidence="18">
    <location>
        <position position="270"/>
    </location>
    <ligand>
        <name>ATP</name>
        <dbReference type="ChEBI" id="CHEBI:30616"/>
    </ligand>
</feature>
<evidence type="ECO:0000256" key="4">
    <source>
        <dbReference type="ARBA" id="ARBA00022679"/>
    </source>
</evidence>
<comment type="function">
    <text evidence="11 18">Catalyzes the ATP-dependent transfer of a sulfur to tRNA to produce 4-thiouridine in position 8 of tRNAs, which functions as a near-UV photosensor. Also catalyzes the transfer of sulfur to the sulfur carrier protein ThiS, forming ThiS-thiocarboxylate. This is a step in the synthesis of thiazole, in the thiamine biosynthesis pathway. The sulfur is donated as persulfide by IscS.</text>
</comment>
<dbReference type="InterPro" id="IPR054173">
    <property type="entry name" value="ThiI_fer"/>
</dbReference>
<comment type="subcellular location">
    <subcellularLocation>
        <location evidence="1 18">Cytoplasm</location>
    </subcellularLocation>
</comment>
<dbReference type="GO" id="GO:0002937">
    <property type="term" value="P:tRNA 4-thiouridine biosynthesis"/>
    <property type="evidence" value="ECO:0007669"/>
    <property type="project" value="TreeGrafter"/>
</dbReference>
<dbReference type="GO" id="GO:0005524">
    <property type="term" value="F:ATP binding"/>
    <property type="evidence" value="ECO:0007669"/>
    <property type="project" value="UniProtKB-UniRule"/>
</dbReference>
<feature type="binding site" evidence="18">
    <location>
        <begin position="188"/>
        <end position="189"/>
    </location>
    <ligand>
        <name>ATP</name>
        <dbReference type="ChEBI" id="CHEBI:30616"/>
    </ligand>
</feature>
<evidence type="ECO:0000313" key="21">
    <source>
        <dbReference type="Proteomes" id="UP000267368"/>
    </source>
</evidence>
<organism evidence="20 21">
    <name type="scientific">Slackia faecicanis</name>
    <dbReference type="NCBI Taxonomy" id="255723"/>
    <lineage>
        <taxon>Bacteria</taxon>
        <taxon>Bacillati</taxon>
        <taxon>Actinomycetota</taxon>
        <taxon>Coriobacteriia</taxon>
        <taxon>Eggerthellales</taxon>
        <taxon>Eggerthellaceae</taxon>
        <taxon>Slackia</taxon>
    </lineage>
</organism>
<accession>A0A3N0AGS8</accession>
<dbReference type="GO" id="GO:0005829">
    <property type="term" value="C:cytosol"/>
    <property type="evidence" value="ECO:0007669"/>
    <property type="project" value="TreeGrafter"/>
</dbReference>
<dbReference type="Gene3D" id="3.40.50.620">
    <property type="entry name" value="HUPs"/>
    <property type="match status" value="1"/>
</dbReference>
<dbReference type="EC" id="2.8.1.4" evidence="13 18"/>
<keyword evidence="7 18" id="KW-0694">RNA-binding</keyword>
<evidence type="ECO:0000259" key="19">
    <source>
        <dbReference type="PROSITE" id="PS51165"/>
    </source>
</evidence>
<evidence type="ECO:0000256" key="1">
    <source>
        <dbReference type="ARBA" id="ARBA00004496"/>
    </source>
</evidence>
<proteinExistence type="inferred from homology"/>
<comment type="catalytic activity">
    <reaction evidence="10 18">
        <text>[ThiS sulfur-carrier protein]-C-terminal Gly-Gly-AMP + S-sulfanyl-L-cysteinyl-[cysteine desulfurase] + AH2 = [ThiS sulfur-carrier protein]-C-terminal-Gly-aminoethanethioate + L-cysteinyl-[cysteine desulfurase] + A + AMP + 2 H(+)</text>
        <dbReference type="Rhea" id="RHEA:43340"/>
        <dbReference type="Rhea" id="RHEA-COMP:12157"/>
        <dbReference type="Rhea" id="RHEA-COMP:12158"/>
        <dbReference type="Rhea" id="RHEA-COMP:12910"/>
        <dbReference type="Rhea" id="RHEA-COMP:19908"/>
        <dbReference type="ChEBI" id="CHEBI:13193"/>
        <dbReference type="ChEBI" id="CHEBI:15378"/>
        <dbReference type="ChEBI" id="CHEBI:17499"/>
        <dbReference type="ChEBI" id="CHEBI:29950"/>
        <dbReference type="ChEBI" id="CHEBI:61963"/>
        <dbReference type="ChEBI" id="CHEBI:90618"/>
        <dbReference type="ChEBI" id="CHEBI:232372"/>
        <dbReference type="ChEBI" id="CHEBI:456215"/>
    </reaction>
</comment>
<dbReference type="Pfam" id="PF02568">
    <property type="entry name" value="ThiI"/>
    <property type="match status" value="1"/>
</dbReference>
<feature type="binding site" evidence="18">
    <location>
        <position position="301"/>
    </location>
    <ligand>
        <name>ATP</name>
        <dbReference type="ChEBI" id="CHEBI:30616"/>
    </ligand>
</feature>
<dbReference type="CDD" id="cd11716">
    <property type="entry name" value="THUMP_ThiI"/>
    <property type="match status" value="1"/>
</dbReference>
<dbReference type="InterPro" id="IPR020536">
    <property type="entry name" value="ThiI_AANH"/>
</dbReference>
<keyword evidence="8 18" id="KW-0784">Thiamine biosynthesis</keyword>